<evidence type="ECO:0000313" key="1">
    <source>
        <dbReference type="EMBL" id="DAF55003.1"/>
    </source>
</evidence>
<proteinExistence type="predicted"/>
<name>A0A8S5SW55_9CAUD</name>
<reference evidence="1" key="1">
    <citation type="journal article" date="2021" name="Proc. Natl. Acad. Sci. U.S.A.">
        <title>A Catalog of Tens of Thousands of Viruses from Human Metagenomes Reveals Hidden Associations with Chronic Diseases.</title>
        <authorList>
            <person name="Tisza M.J."/>
            <person name="Buck C.B."/>
        </authorList>
    </citation>
    <scope>NUCLEOTIDE SEQUENCE</scope>
    <source>
        <strain evidence="1">CtXzK3</strain>
    </source>
</reference>
<dbReference type="EMBL" id="BK032684">
    <property type="protein sequence ID" value="DAF55003.1"/>
    <property type="molecule type" value="Genomic_DNA"/>
</dbReference>
<sequence length="43" mass="5025">MLASVVYSGDYALIEESSVRLRTLATMRMYHNGMSFFYCPERK</sequence>
<protein>
    <submittedName>
        <fullName evidence="1">Uncharacterized protein</fullName>
    </submittedName>
</protein>
<accession>A0A8S5SW55</accession>
<organism evidence="1">
    <name type="scientific">Siphoviridae sp. ctXzK3</name>
    <dbReference type="NCBI Taxonomy" id="2827889"/>
    <lineage>
        <taxon>Viruses</taxon>
        <taxon>Duplodnaviria</taxon>
        <taxon>Heunggongvirae</taxon>
        <taxon>Uroviricota</taxon>
        <taxon>Caudoviricetes</taxon>
    </lineage>
</organism>